<gene>
    <name evidence="1" type="ORF">NAPIS_ORF00993</name>
</gene>
<dbReference type="AlphaFoldDB" id="T0L1U3"/>
<dbReference type="HOGENOM" id="CLU_1907260_0_0_1"/>
<dbReference type="VEuPathDB" id="MicrosporidiaDB:NAPIS_ORF00993"/>
<evidence type="ECO:0000313" key="2">
    <source>
        <dbReference type="Proteomes" id="UP000053780"/>
    </source>
</evidence>
<dbReference type="EMBL" id="KE647139">
    <property type="protein sequence ID" value="EQB61442.1"/>
    <property type="molecule type" value="Genomic_DNA"/>
</dbReference>
<evidence type="ECO:0000313" key="1">
    <source>
        <dbReference type="EMBL" id="EQB61442.1"/>
    </source>
</evidence>
<organism evidence="1 2">
    <name type="scientific">Vairimorpha apis BRL 01</name>
    <dbReference type="NCBI Taxonomy" id="1037528"/>
    <lineage>
        <taxon>Eukaryota</taxon>
        <taxon>Fungi</taxon>
        <taxon>Fungi incertae sedis</taxon>
        <taxon>Microsporidia</taxon>
        <taxon>Nosematidae</taxon>
        <taxon>Vairimorpha</taxon>
    </lineage>
</organism>
<protein>
    <submittedName>
        <fullName evidence="1">Uncharacterized protein</fullName>
    </submittedName>
</protein>
<name>T0L1U3_9MICR</name>
<sequence>MEILNAHLYKVSQKLNFYKSRRTDDSFYLNISVTADNFEFFDKNKRLLSIDKNEIYKYSEDSFLHIMYRFLKEKQFANIKVVKDLLFISTYSDIADEIYILSYEVKNLTNLINSKILRNFNHLDDSKIPFFCI</sequence>
<keyword evidence="2" id="KW-1185">Reference proteome</keyword>
<accession>T0L1U3</accession>
<dbReference type="Proteomes" id="UP000053780">
    <property type="component" value="Unassembled WGS sequence"/>
</dbReference>
<reference evidence="1 2" key="1">
    <citation type="journal article" date="2013" name="BMC Genomics">
        <title>Genome sequencing and comparative genomics of honey bee microsporidia, Nosema apis reveal novel insights into host-parasite interactions.</title>
        <authorList>
            <person name="Chen Yp."/>
            <person name="Pettis J.S."/>
            <person name="Zhao Y."/>
            <person name="Liu X."/>
            <person name="Tallon L.J."/>
            <person name="Sadzewicz L.D."/>
            <person name="Li R."/>
            <person name="Zheng H."/>
            <person name="Huang S."/>
            <person name="Zhang X."/>
            <person name="Hamilton M.C."/>
            <person name="Pernal S.F."/>
            <person name="Melathopoulos A.P."/>
            <person name="Yan X."/>
            <person name="Evans J.D."/>
        </authorList>
    </citation>
    <scope>NUCLEOTIDE SEQUENCE [LARGE SCALE GENOMIC DNA]</scope>
    <source>
        <strain evidence="1 2">BRL 01</strain>
    </source>
</reference>
<proteinExistence type="predicted"/>